<keyword evidence="1" id="KW-0732">Signal</keyword>
<name>A0A2P2KTR6_RHIMU</name>
<protein>
    <submittedName>
        <fullName evidence="2">Uncharacterized protein</fullName>
    </submittedName>
</protein>
<feature type="signal peptide" evidence="1">
    <location>
        <begin position="1"/>
        <end position="24"/>
    </location>
</feature>
<reference evidence="2" key="1">
    <citation type="submission" date="2018-02" db="EMBL/GenBank/DDBJ databases">
        <title>Rhizophora mucronata_Transcriptome.</title>
        <authorList>
            <person name="Meera S.P."/>
            <person name="Sreeshan A."/>
            <person name="Augustine A."/>
        </authorList>
    </citation>
    <scope>NUCLEOTIDE SEQUENCE</scope>
    <source>
        <tissue evidence="2">Leaf</tissue>
    </source>
</reference>
<organism evidence="2">
    <name type="scientific">Rhizophora mucronata</name>
    <name type="common">Asiatic mangrove</name>
    <dbReference type="NCBI Taxonomy" id="61149"/>
    <lineage>
        <taxon>Eukaryota</taxon>
        <taxon>Viridiplantae</taxon>
        <taxon>Streptophyta</taxon>
        <taxon>Embryophyta</taxon>
        <taxon>Tracheophyta</taxon>
        <taxon>Spermatophyta</taxon>
        <taxon>Magnoliopsida</taxon>
        <taxon>eudicotyledons</taxon>
        <taxon>Gunneridae</taxon>
        <taxon>Pentapetalae</taxon>
        <taxon>rosids</taxon>
        <taxon>fabids</taxon>
        <taxon>Malpighiales</taxon>
        <taxon>Rhizophoraceae</taxon>
        <taxon>Rhizophora</taxon>
    </lineage>
</organism>
<proteinExistence type="predicted"/>
<feature type="chain" id="PRO_5015149170" evidence="1">
    <location>
        <begin position="25"/>
        <end position="111"/>
    </location>
</feature>
<evidence type="ECO:0000256" key="1">
    <source>
        <dbReference type="SAM" id="SignalP"/>
    </source>
</evidence>
<dbReference type="EMBL" id="GGEC01028603">
    <property type="protein sequence ID" value="MBX09087.1"/>
    <property type="molecule type" value="Transcribed_RNA"/>
</dbReference>
<evidence type="ECO:0000313" key="2">
    <source>
        <dbReference type="EMBL" id="MBX09087.1"/>
    </source>
</evidence>
<accession>A0A2P2KTR6</accession>
<sequence>MCGNQVPFFLFFWFFLVLTDSVTQQEEDFVTQKMTYLISAQATNSNILSSSNFLGLNGFESRMRYSSLVLESSPGLKVSSSSPSGNQLTKKEKRKIVVSRFNEVSLLSWCW</sequence>
<dbReference type="AlphaFoldDB" id="A0A2P2KTR6"/>